<dbReference type="PANTHER" id="PTHR36574">
    <property type="entry name" value="RHAMNOGALACTURONATE LYASE-RELATED"/>
    <property type="match status" value="1"/>
</dbReference>
<dbReference type="GO" id="GO:0045490">
    <property type="term" value="P:pectin catabolic process"/>
    <property type="evidence" value="ECO:0007669"/>
    <property type="project" value="TreeGrafter"/>
</dbReference>
<dbReference type="RefSeq" id="WP_058708158.1">
    <property type="nucleotide sequence ID" value="NZ_LDSI01000002.1"/>
</dbReference>
<dbReference type="EMBL" id="LDSI01000002">
    <property type="protein sequence ID" value="KTT01306.1"/>
    <property type="molecule type" value="Genomic_DNA"/>
</dbReference>
<dbReference type="InterPro" id="IPR029413">
    <property type="entry name" value="RG-lyase_II"/>
</dbReference>
<evidence type="ECO:0000259" key="13">
    <source>
        <dbReference type="Pfam" id="PF14686"/>
    </source>
</evidence>
<dbReference type="GO" id="GO:0030246">
    <property type="term" value="F:carbohydrate binding"/>
    <property type="evidence" value="ECO:0007669"/>
    <property type="project" value="InterPro"/>
</dbReference>
<evidence type="ECO:0000259" key="11">
    <source>
        <dbReference type="Pfam" id="PF09284"/>
    </source>
</evidence>
<dbReference type="InterPro" id="IPR011013">
    <property type="entry name" value="Gal_mutarotase_sf_dom"/>
</dbReference>
<evidence type="ECO:0000313" key="15">
    <source>
        <dbReference type="Proteomes" id="UP000072520"/>
    </source>
</evidence>
<dbReference type="AlphaFoldDB" id="A0AB34VK30"/>
<evidence type="ECO:0000256" key="9">
    <source>
        <dbReference type="ARBA" id="ARBA00023316"/>
    </source>
</evidence>
<dbReference type="CDD" id="cd10316">
    <property type="entry name" value="RGL4_M"/>
    <property type="match status" value="1"/>
</dbReference>
<evidence type="ECO:0000256" key="4">
    <source>
        <dbReference type="ARBA" id="ARBA00012437"/>
    </source>
</evidence>
<reference evidence="14 15" key="1">
    <citation type="journal article" date="2016" name="Front. Microbiol.">
        <title>Genomic Resource of Rice Seed Associated Bacteria.</title>
        <authorList>
            <person name="Midha S."/>
            <person name="Bansal K."/>
            <person name="Sharma S."/>
            <person name="Kumar N."/>
            <person name="Patil P.P."/>
            <person name="Chaudhry V."/>
            <person name="Patil P.B."/>
        </authorList>
    </citation>
    <scope>NUCLEOTIDE SEQUENCE [LARGE SCALE GENOMIC DNA]</scope>
    <source>
        <strain evidence="14 15">RSA13</strain>
    </source>
</reference>
<comment type="catalytic activity">
    <reaction evidence="1">
        <text>Endotype eliminative cleavage of L-alpha-rhamnopyranosyl-(1-&gt;4)-alpha-D-galactopyranosyluronic acid bonds of rhamnogalacturonan I domains in ramified hairy regions of pectin leaving L-rhamnopyranose at the reducing end and 4-deoxy-4,5-unsaturated D-galactopyranosyluronic acid at the non-reducing end.</text>
        <dbReference type="EC" id="4.2.2.23"/>
    </reaction>
</comment>
<evidence type="ECO:0000313" key="14">
    <source>
        <dbReference type="EMBL" id="KTT01306.1"/>
    </source>
</evidence>
<dbReference type="SUPFAM" id="SSF49785">
    <property type="entry name" value="Galactose-binding domain-like"/>
    <property type="match status" value="1"/>
</dbReference>
<dbReference type="EC" id="4.2.2.23" evidence="4"/>
<dbReference type="PANTHER" id="PTHR36574:SF1">
    <property type="entry name" value="RHAMNOGALACTURONATE LYASE-RELATED"/>
    <property type="match status" value="1"/>
</dbReference>
<keyword evidence="7" id="KW-1015">Disulfide bond</keyword>
<proteinExistence type="inferred from homology"/>
<keyword evidence="9" id="KW-0961">Cell wall biogenesis/degradation</keyword>
<comment type="caution">
    <text evidence="14">The sequence shown here is derived from an EMBL/GenBank/DDBJ whole genome shotgun (WGS) entry which is preliminary data.</text>
</comment>
<keyword evidence="6 10" id="KW-0732">Signal</keyword>
<name>A0AB34VK30_9GAMM</name>
<dbReference type="GO" id="GO:0071555">
    <property type="term" value="P:cell wall organization"/>
    <property type="evidence" value="ECO:0007669"/>
    <property type="project" value="UniProtKB-KW"/>
</dbReference>
<feature type="domain" description="Rhamnogalacturonan lyase" evidence="12">
    <location>
        <begin position="362"/>
        <end position="527"/>
    </location>
</feature>
<dbReference type="GO" id="GO:0102210">
    <property type="term" value="F:rhamnogalacturonan endolyase activity"/>
    <property type="evidence" value="ECO:0007669"/>
    <property type="project" value="UniProtKB-EC"/>
</dbReference>
<feature type="domain" description="Rhamnogalacturonase B N-terminal" evidence="11">
    <location>
        <begin position="23"/>
        <end position="270"/>
    </location>
</feature>
<sequence>MARLLLRIFVFCLFSRLGVASAFGVTHSGNTLVVDTGADLVFSIDDRNGDLTSMRFHGSELASSEHKASQVASGLGHAQVAVKTAGDVIVISAQAGELIHYYLAKKGRNALYMATYAPALLPVGELRFVTRLDVKKFPKADWGNDSNVGKAIEGNDVFLLPDGRTSSKFYSARPMIDDDLHGVHGPGVAVFMLTGNHELSSGGPFFKDIATQKTQMTHELYNYMYSSHTQTEPFRPGLHGIYGLLFTTGEKPPATLTDVGFIHASLGLKGFVDQAERGTLSGVVTGMSDRPAAVVGLRNASAEYWTRVDSQGRFTLTGVRQGHYQITLYDKEREVAQRTADIQAGRQTQIALAAQTLPGQVIWQTGSPDGTPSGFRNARLLMSAHPSDRRMSPWTAADYLVGTASESDFPAAQWRDINSPTRIRFMLSRHDVHDLTLRIFITLAQSGGRPLVSVNQRWTAPIPPASDQPASRGITRGTFRGNNALFTFVLPASALQAGINTLDINVASGQKGTGFLSPGFVYDSIQLVR</sequence>
<keyword evidence="8" id="KW-0456">Lyase</keyword>
<evidence type="ECO:0000259" key="12">
    <source>
        <dbReference type="Pfam" id="PF14683"/>
    </source>
</evidence>
<dbReference type="InterPro" id="IPR015364">
    <property type="entry name" value="RhgB_N"/>
</dbReference>
<organism evidence="14 15">
    <name type="scientific">Pantoea stewartii</name>
    <dbReference type="NCBI Taxonomy" id="66269"/>
    <lineage>
        <taxon>Bacteria</taxon>
        <taxon>Pseudomonadati</taxon>
        <taxon>Pseudomonadota</taxon>
        <taxon>Gammaproteobacteria</taxon>
        <taxon>Enterobacterales</taxon>
        <taxon>Erwiniaceae</taxon>
        <taxon>Pantoea</taxon>
    </lineage>
</organism>
<gene>
    <name evidence="14" type="ORF">RSA13_02495</name>
</gene>
<dbReference type="InterPro" id="IPR008979">
    <property type="entry name" value="Galactose-bd-like_sf"/>
</dbReference>
<dbReference type="CDD" id="cd10320">
    <property type="entry name" value="RGL4_N"/>
    <property type="match status" value="1"/>
</dbReference>
<accession>A0AB34VK30</accession>
<dbReference type="Gene3D" id="2.70.98.10">
    <property type="match status" value="1"/>
</dbReference>
<evidence type="ECO:0000256" key="6">
    <source>
        <dbReference type="ARBA" id="ARBA00022729"/>
    </source>
</evidence>
<evidence type="ECO:0000256" key="10">
    <source>
        <dbReference type="SAM" id="SignalP"/>
    </source>
</evidence>
<evidence type="ECO:0000256" key="2">
    <source>
        <dbReference type="ARBA" id="ARBA00004613"/>
    </source>
</evidence>
<evidence type="ECO:0000256" key="1">
    <source>
        <dbReference type="ARBA" id="ARBA00001324"/>
    </source>
</evidence>
<comment type="subcellular location">
    <subcellularLocation>
        <location evidence="2">Secreted</location>
    </subcellularLocation>
</comment>
<dbReference type="Pfam" id="PF09284">
    <property type="entry name" value="RhgB_N"/>
    <property type="match status" value="1"/>
</dbReference>
<dbReference type="GO" id="GO:0005576">
    <property type="term" value="C:extracellular region"/>
    <property type="evidence" value="ECO:0007669"/>
    <property type="project" value="UniProtKB-SubCell"/>
</dbReference>
<dbReference type="Gene3D" id="2.60.120.260">
    <property type="entry name" value="Galactose-binding domain-like"/>
    <property type="match status" value="1"/>
</dbReference>
<dbReference type="Pfam" id="PF14683">
    <property type="entry name" value="CBM-like"/>
    <property type="match status" value="1"/>
</dbReference>
<dbReference type="InterPro" id="IPR029411">
    <property type="entry name" value="RG-lyase_III"/>
</dbReference>
<dbReference type="SUPFAM" id="SSF74650">
    <property type="entry name" value="Galactose mutarotase-like"/>
    <property type="match status" value="1"/>
</dbReference>
<evidence type="ECO:0000256" key="3">
    <source>
        <dbReference type="ARBA" id="ARBA00010418"/>
    </source>
</evidence>
<dbReference type="CDD" id="cd10317">
    <property type="entry name" value="RGL4_C"/>
    <property type="match status" value="1"/>
</dbReference>
<feature type="signal peptide" evidence="10">
    <location>
        <begin position="1"/>
        <end position="22"/>
    </location>
</feature>
<dbReference type="SUPFAM" id="SSF49452">
    <property type="entry name" value="Starch-binding domain-like"/>
    <property type="match status" value="1"/>
</dbReference>
<evidence type="ECO:0000256" key="7">
    <source>
        <dbReference type="ARBA" id="ARBA00023157"/>
    </source>
</evidence>
<evidence type="ECO:0000256" key="8">
    <source>
        <dbReference type="ARBA" id="ARBA00023239"/>
    </source>
</evidence>
<dbReference type="InterPro" id="IPR016590">
    <property type="entry name" value="Rhamnogalacturonase_B"/>
</dbReference>
<dbReference type="InterPro" id="IPR013784">
    <property type="entry name" value="Carb-bd-like_fold"/>
</dbReference>
<feature type="domain" description="Rhamnogalacturonan lyase" evidence="13">
    <location>
        <begin position="277"/>
        <end position="349"/>
    </location>
</feature>
<dbReference type="InterPro" id="IPR014718">
    <property type="entry name" value="GH-type_carb-bd"/>
</dbReference>
<keyword evidence="5" id="KW-0964">Secreted</keyword>
<protein>
    <recommendedName>
        <fullName evidence="4">rhamnogalacturonan endolyase</fullName>
        <ecNumber evidence="4">4.2.2.23</ecNumber>
    </recommendedName>
</protein>
<dbReference type="Gene3D" id="2.60.40.1120">
    <property type="entry name" value="Carboxypeptidase-like, regulatory domain"/>
    <property type="match status" value="1"/>
</dbReference>
<evidence type="ECO:0000256" key="5">
    <source>
        <dbReference type="ARBA" id="ARBA00022525"/>
    </source>
</evidence>
<comment type="similarity">
    <text evidence="3">Belongs to the polysaccharide lyase 4 family.</text>
</comment>
<dbReference type="Proteomes" id="UP000072520">
    <property type="component" value="Unassembled WGS sequence"/>
</dbReference>
<feature type="chain" id="PRO_5044329193" description="rhamnogalacturonan endolyase" evidence="10">
    <location>
        <begin position="23"/>
        <end position="529"/>
    </location>
</feature>
<dbReference type="Pfam" id="PF14686">
    <property type="entry name" value="fn3_3"/>
    <property type="match status" value="1"/>
</dbReference>